<comment type="similarity">
    <text evidence="2">Belongs to the CbxX/CfxQ family.</text>
</comment>
<feature type="compositionally biased region" description="Basic and acidic residues" evidence="5">
    <location>
        <begin position="26"/>
        <end position="35"/>
    </location>
</feature>
<dbReference type="SUPFAM" id="SSF52540">
    <property type="entry name" value="P-loop containing nucleoside triphosphate hydrolases"/>
    <property type="match status" value="1"/>
</dbReference>
<evidence type="ECO:0000256" key="5">
    <source>
        <dbReference type="SAM" id="MobiDB-lite"/>
    </source>
</evidence>
<dbReference type="HOGENOM" id="CLU_575497_0_0_1"/>
<evidence type="ECO:0000313" key="9">
    <source>
        <dbReference type="Proteomes" id="UP000011087"/>
    </source>
</evidence>
<dbReference type="eggNOG" id="KOG0730">
    <property type="taxonomic scope" value="Eukaryota"/>
</dbReference>
<organism evidence="7">
    <name type="scientific">Guillardia theta (strain CCMP2712)</name>
    <name type="common">Cryptophyte</name>
    <dbReference type="NCBI Taxonomy" id="905079"/>
    <lineage>
        <taxon>Eukaryota</taxon>
        <taxon>Cryptophyceae</taxon>
        <taxon>Pyrenomonadales</taxon>
        <taxon>Geminigeraceae</taxon>
        <taxon>Guillardia</taxon>
    </lineage>
</organism>
<dbReference type="InterPro" id="IPR000641">
    <property type="entry name" value="CbxX/CfxQ"/>
</dbReference>
<dbReference type="GO" id="GO:0009507">
    <property type="term" value="C:chloroplast"/>
    <property type="evidence" value="ECO:0007669"/>
    <property type="project" value="UniProtKB-SubCell"/>
</dbReference>
<feature type="compositionally biased region" description="Basic and acidic residues" evidence="5">
    <location>
        <begin position="430"/>
        <end position="447"/>
    </location>
</feature>
<proteinExistence type="inferred from homology"/>
<protein>
    <recommendedName>
        <fullName evidence="6">ATPase AAA-type core domain-containing protein</fullName>
    </recommendedName>
</protein>
<dbReference type="Gene3D" id="1.10.8.60">
    <property type="match status" value="1"/>
</dbReference>
<dbReference type="AlphaFoldDB" id="L1J0S8"/>
<evidence type="ECO:0000256" key="1">
    <source>
        <dbReference type="ARBA" id="ARBA00004229"/>
    </source>
</evidence>
<name>L1J0S8_GUITC</name>
<evidence type="ECO:0000256" key="3">
    <source>
        <dbReference type="ARBA" id="ARBA00022741"/>
    </source>
</evidence>
<keyword evidence="4" id="KW-0067">ATP-binding</keyword>
<dbReference type="STRING" id="905079.L1J0S8"/>
<dbReference type="PRINTS" id="PR00819">
    <property type="entry name" value="CBXCFQXSUPER"/>
</dbReference>
<feature type="region of interest" description="Disordered" evidence="5">
    <location>
        <begin position="1"/>
        <end position="50"/>
    </location>
</feature>
<dbReference type="Pfam" id="PF00004">
    <property type="entry name" value="AAA"/>
    <property type="match status" value="1"/>
</dbReference>
<keyword evidence="3" id="KW-0547">Nucleotide-binding</keyword>
<feature type="region of interest" description="Disordered" evidence="5">
    <location>
        <begin position="411"/>
        <end position="447"/>
    </location>
</feature>
<dbReference type="OrthoDB" id="2423195at2759"/>
<feature type="domain" description="ATPase AAA-type core" evidence="6">
    <location>
        <begin position="99"/>
        <end position="197"/>
    </location>
</feature>
<dbReference type="Proteomes" id="UP000011087">
    <property type="component" value="Unassembled WGS sequence"/>
</dbReference>
<evidence type="ECO:0000313" key="8">
    <source>
        <dbReference type="EnsemblProtists" id="EKX42133"/>
    </source>
</evidence>
<dbReference type="InterPro" id="IPR027417">
    <property type="entry name" value="P-loop_NTPase"/>
</dbReference>
<keyword evidence="9" id="KW-1185">Reference proteome</keyword>
<dbReference type="KEGG" id="gtt:GUITHDRAFT_141596"/>
<comment type="subcellular location">
    <subcellularLocation>
        <location evidence="1">Plastid</location>
        <location evidence="1">Chloroplast</location>
    </subcellularLocation>
</comment>
<dbReference type="InterPro" id="IPR050773">
    <property type="entry name" value="CbxX/CfxQ_RuBisCO_ESX"/>
</dbReference>
<dbReference type="PANTHER" id="PTHR43392">
    <property type="entry name" value="AAA-TYPE ATPASE FAMILY PROTEIN / ANKYRIN REPEAT FAMILY PROTEIN"/>
    <property type="match status" value="1"/>
</dbReference>
<evidence type="ECO:0000259" key="6">
    <source>
        <dbReference type="Pfam" id="PF00004"/>
    </source>
</evidence>
<reference evidence="8" key="3">
    <citation type="submission" date="2016-03" db="UniProtKB">
        <authorList>
            <consortium name="EnsemblProtists"/>
        </authorList>
    </citation>
    <scope>IDENTIFICATION</scope>
</reference>
<evidence type="ECO:0000256" key="2">
    <source>
        <dbReference type="ARBA" id="ARBA00010378"/>
    </source>
</evidence>
<gene>
    <name evidence="7" type="ORF">GUITHDRAFT_141596</name>
</gene>
<dbReference type="EnsemblProtists" id="EKX42133">
    <property type="protein sequence ID" value="EKX42133"/>
    <property type="gene ID" value="GUITHDRAFT_141596"/>
</dbReference>
<reference evidence="7 9" key="1">
    <citation type="journal article" date="2012" name="Nature">
        <title>Algal genomes reveal evolutionary mosaicism and the fate of nucleomorphs.</title>
        <authorList>
            <consortium name="DOE Joint Genome Institute"/>
            <person name="Curtis B.A."/>
            <person name="Tanifuji G."/>
            <person name="Burki F."/>
            <person name="Gruber A."/>
            <person name="Irimia M."/>
            <person name="Maruyama S."/>
            <person name="Arias M.C."/>
            <person name="Ball S.G."/>
            <person name="Gile G.H."/>
            <person name="Hirakawa Y."/>
            <person name="Hopkins J.F."/>
            <person name="Kuo A."/>
            <person name="Rensing S.A."/>
            <person name="Schmutz J."/>
            <person name="Symeonidi A."/>
            <person name="Elias M."/>
            <person name="Eveleigh R.J."/>
            <person name="Herman E.K."/>
            <person name="Klute M.J."/>
            <person name="Nakayama T."/>
            <person name="Obornik M."/>
            <person name="Reyes-Prieto A."/>
            <person name="Armbrust E.V."/>
            <person name="Aves S.J."/>
            <person name="Beiko R.G."/>
            <person name="Coutinho P."/>
            <person name="Dacks J.B."/>
            <person name="Durnford D.G."/>
            <person name="Fast N.M."/>
            <person name="Green B.R."/>
            <person name="Grisdale C.J."/>
            <person name="Hempel F."/>
            <person name="Henrissat B."/>
            <person name="Hoppner M.P."/>
            <person name="Ishida K."/>
            <person name="Kim E."/>
            <person name="Koreny L."/>
            <person name="Kroth P.G."/>
            <person name="Liu Y."/>
            <person name="Malik S.B."/>
            <person name="Maier U.G."/>
            <person name="McRose D."/>
            <person name="Mock T."/>
            <person name="Neilson J.A."/>
            <person name="Onodera N.T."/>
            <person name="Poole A.M."/>
            <person name="Pritham E.J."/>
            <person name="Richards T.A."/>
            <person name="Rocap G."/>
            <person name="Roy S.W."/>
            <person name="Sarai C."/>
            <person name="Schaack S."/>
            <person name="Shirato S."/>
            <person name="Slamovits C.H."/>
            <person name="Spencer D.F."/>
            <person name="Suzuki S."/>
            <person name="Worden A.Z."/>
            <person name="Zauner S."/>
            <person name="Barry K."/>
            <person name="Bell C."/>
            <person name="Bharti A.K."/>
            <person name="Crow J.A."/>
            <person name="Grimwood J."/>
            <person name="Kramer R."/>
            <person name="Lindquist E."/>
            <person name="Lucas S."/>
            <person name="Salamov A."/>
            <person name="McFadden G.I."/>
            <person name="Lane C.E."/>
            <person name="Keeling P.J."/>
            <person name="Gray M.W."/>
            <person name="Grigoriev I.V."/>
            <person name="Archibald J.M."/>
        </authorList>
    </citation>
    <scope>NUCLEOTIDE SEQUENCE</scope>
    <source>
        <strain evidence="7 9">CCMP2712</strain>
    </source>
</reference>
<evidence type="ECO:0000313" key="7">
    <source>
        <dbReference type="EMBL" id="EKX42133.1"/>
    </source>
</evidence>
<dbReference type="GeneID" id="17298778"/>
<sequence>MSSKKSSVTPRAHRPISAPPSCLGRRMVEKKDAPKKASNSSNSSSSTPSVEDWLDSELSKIVGLEKVKDQIRSFLKNLRLENRRKEVGLEPLGNNDFDMVFYGNPGTGKRMGVLSSHAPFLEVGRGDLVGSYIGATEQNCLAKIKEAKGGFMFIDEAYTLTPEDAGKDFGMKALEIIMQCMTSNETGRPYFIFAGYKKEMEGFLKSNPGMARRIAYKFHFEDYTTTELVEITMLKANDKKIVLTQEAIQSLPHLLDSLFPPSVRTIWNGGIANRLISDSLEALNDRLDPLTATKEQLCTLQKVDLQLGAKNASFAVCALQTALLNPGGLHSSGYLPSAAAPIHPPPPLPAASAAAASAAMHSQGCGQIIQTMELKQYFPSAIRRIALLEEEIANIRNASLIKAAQEDANAAGQVDAQTSHETVDEEDEDVQAHDNREDNNDNRQKVDKRYQALVSYCKDAAKMSSEMKLESTKQL</sequence>
<dbReference type="RefSeq" id="XP_005829113.1">
    <property type="nucleotide sequence ID" value="XM_005829056.1"/>
</dbReference>
<dbReference type="PaxDb" id="55529-EKX42133"/>
<dbReference type="InterPro" id="IPR003959">
    <property type="entry name" value="ATPase_AAA_core"/>
</dbReference>
<dbReference type="Gene3D" id="3.40.50.300">
    <property type="entry name" value="P-loop containing nucleotide triphosphate hydrolases"/>
    <property type="match status" value="1"/>
</dbReference>
<dbReference type="EMBL" id="JH993019">
    <property type="protein sequence ID" value="EKX42133.1"/>
    <property type="molecule type" value="Genomic_DNA"/>
</dbReference>
<dbReference type="PANTHER" id="PTHR43392:SF2">
    <property type="entry name" value="AAA-TYPE ATPASE FAMILY PROTEIN _ ANKYRIN REPEAT FAMILY PROTEIN"/>
    <property type="match status" value="1"/>
</dbReference>
<dbReference type="GO" id="GO:0016887">
    <property type="term" value="F:ATP hydrolysis activity"/>
    <property type="evidence" value="ECO:0007669"/>
    <property type="project" value="InterPro"/>
</dbReference>
<accession>L1J0S8</accession>
<evidence type="ECO:0000256" key="4">
    <source>
        <dbReference type="ARBA" id="ARBA00022840"/>
    </source>
</evidence>
<reference evidence="9" key="2">
    <citation type="submission" date="2012-11" db="EMBL/GenBank/DDBJ databases">
        <authorList>
            <person name="Kuo A."/>
            <person name="Curtis B.A."/>
            <person name="Tanifuji G."/>
            <person name="Burki F."/>
            <person name="Gruber A."/>
            <person name="Irimia M."/>
            <person name="Maruyama S."/>
            <person name="Arias M.C."/>
            <person name="Ball S.G."/>
            <person name="Gile G.H."/>
            <person name="Hirakawa Y."/>
            <person name="Hopkins J.F."/>
            <person name="Rensing S.A."/>
            <person name="Schmutz J."/>
            <person name="Symeonidi A."/>
            <person name="Elias M."/>
            <person name="Eveleigh R.J."/>
            <person name="Herman E.K."/>
            <person name="Klute M.J."/>
            <person name="Nakayama T."/>
            <person name="Obornik M."/>
            <person name="Reyes-Prieto A."/>
            <person name="Armbrust E.V."/>
            <person name="Aves S.J."/>
            <person name="Beiko R.G."/>
            <person name="Coutinho P."/>
            <person name="Dacks J.B."/>
            <person name="Durnford D.G."/>
            <person name="Fast N.M."/>
            <person name="Green B.R."/>
            <person name="Grisdale C."/>
            <person name="Hempe F."/>
            <person name="Henrissat B."/>
            <person name="Hoppner M.P."/>
            <person name="Ishida K.-I."/>
            <person name="Kim E."/>
            <person name="Koreny L."/>
            <person name="Kroth P.G."/>
            <person name="Liu Y."/>
            <person name="Malik S.-B."/>
            <person name="Maier U.G."/>
            <person name="McRose D."/>
            <person name="Mock T."/>
            <person name="Neilson J.A."/>
            <person name="Onodera N.T."/>
            <person name="Poole A.M."/>
            <person name="Pritham E.J."/>
            <person name="Richards T.A."/>
            <person name="Rocap G."/>
            <person name="Roy S.W."/>
            <person name="Sarai C."/>
            <person name="Schaack S."/>
            <person name="Shirato S."/>
            <person name="Slamovits C.H."/>
            <person name="Spencer D.F."/>
            <person name="Suzuki S."/>
            <person name="Worden A.Z."/>
            <person name="Zauner S."/>
            <person name="Barry K."/>
            <person name="Bell C."/>
            <person name="Bharti A.K."/>
            <person name="Crow J.A."/>
            <person name="Grimwood J."/>
            <person name="Kramer R."/>
            <person name="Lindquist E."/>
            <person name="Lucas S."/>
            <person name="Salamov A."/>
            <person name="McFadden G.I."/>
            <person name="Lane C.E."/>
            <person name="Keeling P.J."/>
            <person name="Gray M.W."/>
            <person name="Grigoriev I.V."/>
            <person name="Archibald J.M."/>
        </authorList>
    </citation>
    <scope>NUCLEOTIDE SEQUENCE</scope>
    <source>
        <strain evidence="9">CCMP2712</strain>
    </source>
</reference>
<dbReference type="GO" id="GO:0005524">
    <property type="term" value="F:ATP binding"/>
    <property type="evidence" value="ECO:0007669"/>
    <property type="project" value="UniProtKB-KW"/>
</dbReference>